<gene>
    <name evidence="2" type="ORF">FXF65_33900</name>
</gene>
<dbReference type="InterPro" id="IPR006439">
    <property type="entry name" value="HAD-SF_hydro_IA"/>
</dbReference>
<evidence type="ECO:0000313" key="3">
    <source>
        <dbReference type="Proteomes" id="UP000322634"/>
    </source>
</evidence>
<dbReference type="EMBL" id="VSFF01000014">
    <property type="protein sequence ID" value="TYC09538.1"/>
    <property type="molecule type" value="Genomic_DNA"/>
</dbReference>
<dbReference type="PANTHER" id="PTHR47829:SF1">
    <property type="entry name" value="HAD FAMILY PHOSPHATASE"/>
    <property type="match status" value="1"/>
</dbReference>
<dbReference type="SFLD" id="SFLDG01129">
    <property type="entry name" value="C1.5:_HAD__Beta-PGM__Phosphata"/>
    <property type="match status" value="1"/>
</dbReference>
<evidence type="ECO:0000313" key="2">
    <source>
        <dbReference type="EMBL" id="TYC09538.1"/>
    </source>
</evidence>
<feature type="region of interest" description="Disordered" evidence="1">
    <location>
        <begin position="1"/>
        <end position="37"/>
    </location>
</feature>
<protein>
    <submittedName>
        <fullName evidence="2">HAD family phosphatase</fullName>
    </submittedName>
</protein>
<dbReference type="Gene3D" id="3.40.50.1000">
    <property type="entry name" value="HAD superfamily/HAD-like"/>
    <property type="match status" value="1"/>
</dbReference>
<sequence length="253" mass="27649">MRSSPHRSHGHGPRAPSRTAGRVERGSVNRPESPTIWDVSDERPVKAVITDWGGVLTSPLNDAIDVWLTAERIDVERYKDVMRAWVKQAYDGSDVNPIHGLEDGSLPVAEFEGLLAAELRTVEGDPVEAAGLIARMFGAFAPVHPMYDALRAVRAAGTRTALLSNSWGNDYPHDLFADLFDAVVISCEVGLRKPDARIFRHALDLLGLDAADCVFIDDIEHNVRAAEALGIRGVHHTAPDATITELRSLRVLP</sequence>
<dbReference type="PANTHER" id="PTHR47829">
    <property type="entry name" value="HYDROLASE, PUTATIVE (AFU_ORTHOLOGUE AFUA_1G12880)-RELATED"/>
    <property type="match status" value="1"/>
</dbReference>
<dbReference type="InterPro" id="IPR023214">
    <property type="entry name" value="HAD_sf"/>
</dbReference>
<organism evidence="2 3">
    <name type="scientific">Actinomadura syzygii</name>
    <dbReference type="NCBI Taxonomy" id="1427538"/>
    <lineage>
        <taxon>Bacteria</taxon>
        <taxon>Bacillati</taxon>
        <taxon>Actinomycetota</taxon>
        <taxon>Actinomycetes</taxon>
        <taxon>Streptosporangiales</taxon>
        <taxon>Thermomonosporaceae</taxon>
        <taxon>Actinomadura</taxon>
    </lineage>
</organism>
<dbReference type="NCBIfam" id="TIGR01509">
    <property type="entry name" value="HAD-SF-IA-v3"/>
    <property type="match status" value="1"/>
</dbReference>
<dbReference type="SUPFAM" id="SSF56784">
    <property type="entry name" value="HAD-like"/>
    <property type="match status" value="1"/>
</dbReference>
<dbReference type="Gene3D" id="1.10.150.240">
    <property type="entry name" value="Putative phosphatase, domain 2"/>
    <property type="match status" value="1"/>
</dbReference>
<dbReference type="CDD" id="cd02603">
    <property type="entry name" value="HAD_sEH-N_like"/>
    <property type="match status" value="1"/>
</dbReference>
<dbReference type="SFLD" id="SFLDS00003">
    <property type="entry name" value="Haloacid_Dehalogenase"/>
    <property type="match status" value="1"/>
</dbReference>
<dbReference type="PRINTS" id="PR00413">
    <property type="entry name" value="HADHALOGNASE"/>
</dbReference>
<dbReference type="InterPro" id="IPR023198">
    <property type="entry name" value="PGP-like_dom2"/>
</dbReference>
<name>A0A5D0TTN3_9ACTN</name>
<dbReference type="OrthoDB" id="9795007at2"/>
<accession>A0A5D0TTN3</accession>
<dbReference type="Proteomes" id="UP000322634">
    <property type="component" value="Unassembled WGS sequence"/>
</dbReference>
<keyword evidence="3" id="KW-1185">Reference proteome</keyword>
<dbReference type="InterPro" id="IPR036412">
    <property type="entry name" value="HAD-like_sf"/>
</dbReference>
<evidence type="ECO:0000256" key="1">
    <source>
        <dbReference type="SAM" id="MobiDB-lite"/>
    </source>
</evidence>
<dbReference type="InterPro" id="IPR052898">
    <property type="entry name" value="ACAD10-like"/>
</dbReference>
<dbReference type="Pfam" id="PF00702">
    <property type="entry name" value="Hydrolase"/>
    <property type="match status" value="1"/>
</dbReference>
<feature type="compositionally biased region" description="Basic residues" evidence="1">
    <location>
        <begin position="1"/>
        <end position="12"/>
    </location>
</feature>
<dbReference type="AlphaFoldDB" id="A0A5D0TTN3"/>
<proteinExistence type="predicted"/>
<reference evidence="2 3" key="1">
    <citation type="submission" date="2019-08" db="EMBL/GenBank/DDBJ databases">
        <title>Actinomadura sp. nov. CYP1-5 isolated from mountain soil.</title>
        <authorList>
            <person name="Songsumanus A."/>
            <person name="Kuncharoen N."/>
            <person name="Kudo T."/>
            <person name="Yuki M."/>
            <person name="Igarashi Y."/>
            <person name="Tanasupawat S."/>
        </authorList>
    </citation>
    <scope>NUCLEOTIDE SEQUENCE [LARGE SCALE GENOMIC DNA]</scope>
    <source>
        <strain evidence="2 3">GKU157</strain>
    </source>
</reference>
<comment type="caution">
    <text evidence="2">The sequence shown here is derived from an EMBL/GenBank/DDBJ whole genome shotgun (WGS) entry which is preliminary data.</text>
</comment>